<evidence type="ECO:0000256" key="2">
    <source>
        <dbReference type="ARBA" id="ARBA00010136"/>
    </source>
</evidence>
<name>A0AAV2MRF4_KNICA</name>
<dbReference type="AlphaFoldDB" id="A0AAV2MRF4"/>
<evidence type="ECO:0000256" key="4">
    <source>
        <dbReference type="ARBA" id="ARBA00022723"/>
    </source>
</evidence>
<evidence type="ECO:0000256" key="1">
    <source>
        <dbReference type="ARBA" id="ARBA00001947"/>
    </source>
</evidence>
<keyword evidence="7" id="KW-0482">Metalloprotease</keyword>
<evidence type="ECO:0000256" key="5">
    <source>
        <dbReference type="ARBA" id="ARBA00022801"/>
    </source>
</evidence>
<dbReference type="SMART" id="SM01263">
    <property type="entry name" value="Leuk-A4-hydro_C"/>
    <property type="match status" value="1"/>
</dbReference>
<dbReference type="Pfam" id="PF09127">
    <property type="entry name" value="Leuk-A4-hydro_C"/>
    <property type="match status" value="1"/>
</dbReference>
<dbReference type="InterPro" id="IPR033577">
    <property type="entry name" value="AOPep"/>
</dbReference>
<dbReference type="InterPro" id="IPR016024">
    <property type="entry name" value="ARM-type_fold"/>
</dbReference>
<dbReference type="InterPro" id="IPR015211">
    <property type="entry name" value="Peptidase_M1_C"/>
</dbReference>
<dbReference type="PANTHER" id="PTHR46627">
    <property type="entry name" value="AMINOPEPTIDASE O"/>
    <property type="match status" value="1"/>
</dbReference>
<evidence type="ECO:0000259" key="8">
    <source>
        <dbReference type="SMART" id="SM01263"/>
    </source>
</evidence>
<dbReference type="GO" id="GO:0008270">
    <property type="term" value="F:zinc ion binding"/>
    <property type="evidence" value="ECO:0007669"/>
    <property type="project" value="InterPro"/>
</dbReference>
<evidence type="ECO:0000256" key="7">
    <source>
        <dbReference type="ARBA" id="ARBA00023049"/>
    </source>
</evidence>
<protein>
    <recommendedName>
        <fullName evidence="8">Peptidase M1 leukotriene A4 hydrolase/aminopeptidase C-terminal domain-containing protein</fullName>
    </recommendedName>
</protein>
<evidence type="ECO:0000256" key="3">
    <source>
        <dbReference type="ARBA" id="ARBA00022670"/>
    </source>
</evidence>
<reference evidence="9 10" key="1">
    <citation type="submission" date="2024-04" db="EMBL/GenBank/DDBJ databases">
        <authorList>
            <person name="Waldvogel A.-M."/>
            <person name="Schoenle A."/>
        </authorList>
    </citation>
    <scope>NUCLEOTIDE SEQUENCE [LARGE SCALE GENOMIC DNA]</scope>
</reference>
<gene>
    <name evidence="9" type="ORF">KC01_LOCUS41476</name>
</gene>
<keyword evidence="5" id="KW-0378">Hydrolase</keyword>
<comment type="similarity">
    <text evidence="2">Belongs to the peptidase M1 family.</text>
</comment>
<dbReference type="GO" id="GO:0070006">
    <property type="term" value="F:metalloaminopeptidase activity"/>
    <property type="evidence" value="ECO:0007669"/>
    <property type="project" value="InterPro"/>
</dbReference>
<evidence type="ECO:0000256" key="6">
    <source>
        <dbReference type="ARBA" id="ARBA00022833"/>
    </source>
</evidence>
<evidence type="ECO:0000313" key="9">
    <source>
        <dbReference type="EMBL" id="CAL1615546.1"/>
    </source>
</evidence>
<feature type="domain" description="Peptidase M1 leukotriene A4 hydrolase/aminopeptidase C-terminal" evidence="8">
    <location>
        <begin position="45"/>
        <end position="176"/>
    </location>
</feature>
<dbReference type="Proteomes" id="UP001497482">
    <property type="component" value="Chromosome 9"/>
</dbReference>
<sequence>MPIYCSSTPSPLRPTPPLTSFSVPSYTFMLFMPPSLLDSVWLRAKLVQEVQAEVVKWILPRQSHQGKGRKRKRMEPKVNHQELSSDQMVMLLELLLEEATMSHATMQRVHKAYALHRHDAEVRHRWCELVVKQRFSQAYADVEYFLIHDQAMGVYLYGELMVHEDARQQALARRCLTLSTGYRVQMETAEGKGMPQNAHARPKASLSQLFCRHSTSTVQKSTKTQKHRKAEGHFYLFSFTTREFGPASVTVRVT</sequence>
<dbReference type="InterPro" id="IPR038502">
    <property type="entry name" value="M1_LTA-4_hydro/amino_C_sf"/>
</dbReference>
<keyword evidence="10" id="KW-1185">Reference proteome</keyword>
<keyword evidence="3" id="KW-0645">Protease</keyword>
<proteinExistence type="inferred from homology"/>
<keyword evidence="4" id="KW-0479">Metal-binding</keyword>
<evidence type="ECO:0000313" key="10">
    <source>
        <dbReference type="Proteomes" id="UP001497482"/>
    </source>
</evidence>
<organism evidence="9 10">
    <name type="scientific">Knipowitschia caucasica</name>
    <name type="common">Caucasian dwarf goby</name>
    <name type="synonym">Pomatoschistus caucasicus</name>
    <dbReference type="NCBI Taxonomy" id="637954"/>
    <lineage>
        <taxon>Eukaryota</taxon>
        <taxon>Metazoa</taxon>
        <taxon>Chordata</taxon>
        <taxon>Craniata</taxon>
        <taxon>Vertebrata</taxon>
        <taxon>Euteleostomi</taxon>
        <taxon>Actinopterygii</taxon>
        <taxon>Neopterygii</taxon>
        <taxon>Teleostei</taxon>
        <taxon>Neoteleostei</taxon>
        <taxon>Acanthomorphata</taxon>
        <taxon>Gobiaria</taxon>
        <taxon>Gobiiformes</taxon>
        <taxon>Gobioidei</taxon>
        <taxon>Gobiidae</taxon>
        <taxon>Gobiinae</taxon>
        <taxon>Knipowitschia</taxon>
    </lineage>
</organism>
<dbReference type="GO" id="GO:0006508">
    <property type="term" value="P:proteolysis"/>
    <property type="evidence" value="ECO:0007669"/>
    <property type="project" value="UniProtKB-KW"/>
</dbReference>
<dbReference type="EMBL" id="OZ035831">
    <property type="protein sequence ID" value="CAL1615546.1"/>
    <property type="molecule type" value="Genomic_DNA"/>
</dbReference>
<dbReference type="SUPFAM" id="SSF48371">
    <property type="entry name" value="ARM repeat"/>
    <property type="match status" value="1"/>
</dbReference>
<keyword evidence="6" id="KW-0862">Zinc</keyword>
<dbReference type="PANTHER" id="PTHR46627:SF1">
    <property type="entry name" value="AMINOPEPTIDASE O"/>
    <property type="match status" value="1"/>
</dbReference>
<dbReference type="Gene3D" id="1.25.40.320">
    <property type="entry name" value="Peptidase M1, leukotriene A4 hydrolase/aminopeptidase C-terminal domain"/>
    <property type="match status" value="1"/>
</dbReference>
<dbReference type="GO" id="GO:0005730">
    <property type="term" value="C:nucleolus"/>
    <property type="evidence" value="ECO:0007669"/>
    <property type="project" value="InterPro"/>
</dbReference>
<comment type="cofactor">
    <cofactor evidence="1">
        <name>Zn(2+)</name>
        <dbReference type="ChEBI" id="CHEBI:29105"/>
    </cofactor>
</comment>
<accession>A0AAV2MRF4</accession>